<gene>
    <name evidence="2" type="ORF">GA0070608_4608</name>
</gene>
<reference evidence="2 3" key="1">
    <citation type="submission" date="2016-06" db="EMBL/GenBank/DDBJ databases">
        <authorList>
            <person name="Kjaerup R.B."/>
            <person name="Dalgaard T.S."/>
            <person name="Juul-Madsen H.R."/>
        </authorList>
    </citation>
    <scope>NUCLEOTIDE SEQUENCE [LARGE SCALE GENOMIC DNA]</scope>
    <source>
        <strain evidence="2 3">DSM 43363</strain>
    </source>
</reference>
<protein>
    <recommendedName>
        <fullName evidence="1">DUF559 domain-containing protein</fullName>
    </recommendedName>
</protein>
<dbReference type="EMBL" id="FMIC01000002">
    <property type="protein sequence ID" value="SCL71314.1"/>
    <property type="molecule type" value="Genomic_DNA"/>
</dbReference>
<name>A0A1C6VYW3_9ACTN</name>
<evidence type="ECO:0000313" key="2">
    <source>
        <dbReference type="EMBL" id="SCL71314.1"/>
    </source>
</evidence>
<dbReference type="STRING" id="47871.GA0070608_4608"/>
<dbReference type="AlphaFoldDB" id="A0A1C6VYW3"/>
<sequence length="336" mass="36759">MSGTVGGVNSVLRGLVDRNGGLVTRQAASQVLPRWVLEDASRSGRLLRLLPRVYVDAALVDGVEGAPPLARVAPILARRAAVAYTGGRGALSHLTALDVWKLRRQLPGEPVHLNVPIGAGLRSGPHLVVHHRRSFAPEPPCALVRDGEPVTRLDRTLVDAWPLLPPVDRPATLIRAVNDRLTTPQRIVAALATAPKLADRAALRGLLDRLAVGCRSPLEIWGHDHVFVGSGMPAFQRQVRVRLGGRVVYLDLFAEAELVDIELDGAATHTDPREHEIDLRRDALLAARDVLVVRFTHRRLLHEPDEVRRETLAILATRRRQNFVSDLGTALLTTIV</sequence>
<accession>A0A1C6VYW3</accession>
<dbReference type="Pfam" id="PF04480">
    <property type="entry name" value="DUF559"/>
    <property type="match status" value="1"/>
</dbReference>
<dbReference type="Proteomes" id="UP000199343">
    <property type="component" value="Unassembled WGS sequence"/>
</dbReference>
<organism evidence="2 3">
    <name type="scientific">Micromonospora peucetia</name>
    <dbReference type="NCBI Taxonomy" id="47871"/>
    <lineage>
        <taxon>Bacteria</taxon>
        <taxon>Bacillati</taxon>
        <taxon>Actinomycetota</taxon>
        <taxon>Actinomycetes</taxon>
        <taxon>Micromonosporales</taxon>
        <taxon>Micromonosporaceae</taxon>
        <taxon>Micromonospora</taxon>
    </lineage>
</organism>
<dbReference type="InterPro" id="IPR007569">
    <property type="entry name" value="DUF559"/>
</dbReference>
<proteinExistence type="predicted"/>
<evidence type="ECO:0000259" key="1">
    <source>
        <dbReference type="Pfam" id="PF04480"/>
    </source>
</evidence>
<evidence type="ECO:0000313" key="3">
    <source>
        <dbReference type="Proteomes" id="UP000199343"/>
    </source>
</evidence>
<dbReference type="Gene3D" id="3.40.960.10">
    <property type="entry name" value="VSR Endonuclease"/>
    <property type="match status" value="1"/>
</dbReference>
<feature type="domain" description="DUF559" evidence="1">
    <location>
        <begin position="235"/>
        <end position="314"/>
    </location>
</feature>